<evidence type="ECO:0000256" key="1">
    <source>
        <dbReference type="ARBA" id="ARBA00010609"/>
    </source>
</evidence>
<dbReference type="Pfam" id="PF07731">
    <property type="entry name" value="Cu-oxidase_2"/>
    <property type="match status" value="1"/>
</dbReference>
<organism evidence="9 10">
    <name type="scientific">Podospora pseudopauciseta</name>
    <dbReference type="NCBI Taxonomy" id="2093780"/>
    <lineage>
        <taxon>Eukaryota</taxon>
        <taxon>Fungi</taxon>
        <taxon>Dikarya</taxon>
        <taxon>Ascomycota</taxon>
        <taxon>Pezizomycotina</taxon>
        <taxon>Sordariomycetes</taxon>
        <taxon>Sordariomycetidae</taxon>
        <taxon>Sordariales</taxon>
        <taxon>Podosporaceae</taxon>
        <taxon>Podospora</taxon>
    </lineage>
</organism>
<dbReference type="EMBL" id="JAFFHB010000005">
    <property type="protein sequence ID" value="KAK4665716.1"/>
    <property type="molecule type" value="Genomic_DNA"/>
</dbReference>
<feature type="domain" description="Plastocyanin-like" evidence="7">
    <location>
        <begin position="536"/>
        <end position="677"/>
    </location>
</feature>
<feature type="region of interest" description="Disordered" evidence="5">
    <location>
        <begin position="300"/>
        <end position="337"/>
    </location>
</feature>
<evidence type="ECO:0000313" key="10">
    <source>
        <dbReference type="Proteomes" id="UP001326199"/>
    </source>
</evidence>
<dbReference type="InterPro" id="IPR045087">
    <property type="entry name" value="Cu-oxidase_fam"/>
</dbReference>
<comment type="caution">
    <text evidence="9">The sequence shown here is derived from an EMBL/GenBank/DDBJ whole genome shotgun (WGS) entry which is preliminary data.</text>
</comment>
<dbReference type="GO" id="GO:0008447">
    <property type="term" value="F:L-ascorbate oxidase activity"/>
    <property type="evidence" value="ECO:0007669"/>
    <property type="project" value="UniProtKB-EC"/>
</dbReference>
<protein>
    <submittedName>
        <fullName evidence="9">Ascorbate oxidase (AO)-like protein</fullName>
        <ecNumber evidence="9">1.10.3.3</ecNumber>
    </submittedName>
</protein>
<dbReference type="Pfam" id="PF00394">
    <property type="entry name" value="Cu-oxidase"/>
    <property type="match status" value="1"/>
</dbReference>
<dbReference type="Proteomes" id="UP001326199">
    <property type="component" value="Unassembled WGS sequence"/>
</dbReference>
<evidence type="ECO:0000256" key="4">
    <source>
        <dbReference type="ARBA" id="ARBA00023008"/>
    </source>
</evidence>
<evidence type="ECO:0000256" key="3">
    <source>
        <dbReference type="ARBA" id="ARBA00023002"/>
    </source>
</evidence>
<keyword evidence="4" id="KW-0186">Copper</keyword>
<sequence length="735" mass="82148">MAGVQRVCLEVVGGRGDSQCIYVLEKSRSSRILYQLQVINNHLRHLTFFSHLHEIPAQPQAPYSLRSNTMKTATISSLWLGSWLQAALAEMVTHDHNFHPDHILRVTEAQVPLSCESRTDILVNGTSPGPALHILPGTSSWIRVYNDMPDQNLTMHWHGLTQRMAPFADGTPLASQWPIPPGHFFDYEIATNNDDAGTYFYHSHVDIQAISCTGPLIVDDCGSSPYHYDDERILHFQDFFQKSDQEMMSDVTKGPFKWAGEIHGVLLNGKGVATGQQASIGPSGGGRGFFGGRLGGRPDGFGGNFRHHSGDYDDQSDSKGCDSKSDDTSSDDSNQSQVQITAGCTLPVIDVEPGKTYRFRFIGANGLSFLTMGLEDHDDLTIIQVDGSEYNAPVKTDRLNIGAGQRFDVLFKAKTIEELEKNGNKSTFYLQFETLERPEPYTGYGVVRYDQSTPIPTAPANKVLDLPRDPTNWMEYTFTSLFPEQNEAPSASEVTRRIIIDAEQKQENATGKVVWELAHVSWTEHTYTSPLLVDIYQHGDAALPNWEAAQSNWGWDPKTKSFPCKLGEVIEIVFQNTGSELGGIVETHPFHAHSKHYYDIGSGPGKYDAEANNKKLEQTGYKAVRRDTTMLYRYGEQVGVGEPAGWRAWRLKITDAGVWMIHCHILSHMMMGMQSVWTMGDAEQIRKLPPTAISGYMTYGGSVYGNSTHAPRLYQYFNGTNQCRPVEKKERIRVY</sequence>
<dbReference type="InterPro" id="IPR033138">
    <property type="entry name" value="Cu_oxidase_CS"/>
</dbReference>
<evidence type="ECO:0000256" key="2">
    <source>
        <dbReference type="ARBA" id="ARBA00022723"/>
    </source>
</evidence>
<keyword evidence="2" id="KW-0479">Metal-binding</keyword>
<evidence type="ECO:0000259" key="8">
    <source>
        <dbReference type="Pfam" id="PF07732"/>
    </source>
</evidence>
<evidence type="ECO:0000256" key="5">
    <source>
        <dbReference type="SAM" id="MobiDB-lite"/>
    </source>
</evidence>
<dbReference type="SUPFAM" id="SSF49503">
    <property type="entry name" value="Cupredoxins"/>
    <property type="match status" value="3"/>
</dbReference>
<dbReference type="InterPro" id="IPR001117">
    <property type="entry name" value="Cu-oxidase_2nd"/>
</dbReference>
<dbReference type="CDD" id="cd13895">
    <property type="entry name" value="CuRO_3_AAO_like_2"/>
    <property type="match status" value="1"/>
</dbReference>
<evidence type="ECO:0000313" key="9">
    <source>
        <dbReference type="EMBL" id="KAK4665716.1"/>
    </source>
</evidence>
<evidence type="ECO:0000259" key="7">
    <source>
        <dbReference type="Pfam" id="PF07731"/>
    </source>
</evidence>
<feature type="compositionally biased region" description="Basic and acidic residues" evidence="5">
    <location>
        <begin position="308"/>
        <end position="327"/>
    </location>
</feature>
<dbReference type="InterPro" id="IPR002355">
    <property type="entry name" value="Cu_oxidase_Cu_BS"/>
</dbReference>
<dbReference type="PROSITE" id="PS00079">
    <property type="entry name" value="MULTICOPPER_OXIDASE1"/>
    <property type="match status" value="1"/>
</dbReference>
<name>A0ABR0HCC2_9PEZI</name>
<dbReference type="InterPro" id="IPR017762">
    <property type="entry name" value="Multicopper_oxidase_fun"/>
</dbReference>
<dbReference type="InterPro" id="IPR035666">
    <property type="entry name" value="MCO_CuRO_3"/>
</dbReference>
<accession>A0ABR0HCC2</accession>
<proteinExistence type="inferred from homology"/>
<dbReference type="PANTHER" id="PTHR11709:SF394">
    <property type="entry name" value="FI03373P-RELATED"/>
    <property type="match status" value="1"/>
</dbReference>
<feature type="domain" description="Plastocyanin-like" evidence="8">
    <location>
        <begin position="106"/>
        <end position="220"/>
    </location>
</feature>
<keyword evidence="10" id="KW-1185">Reference proteome</keyword>
<reference evidence="9 10" key="1">
    <citation type="journal article" date="2023" name="bioRxiv">
        <title>High-quality genome assemblies of four members of thePodospora anserinaspecies complex.</title>
        <authorList>
            <person name="Ament-Velasquez S.L."/>
            <person name="Vogan A.A."/>
            <person name="Wallerman O."/>
            <person name="Hartmann F."/>
            <person name="Gautier V."/>
            <person name="Silar P."/>
            <person name="Giraud T."/>
            <person name="Johannesson H."/>
        </authorList>
    </citation>
    <scope>NUCLEOTIDE SEQUENCE [LARGE SCALE GENOMIC DNA]</scope>
    <source>
        <strain evidence="9 10">CBS 411.78</strain>
    </source>
</reference>
<feature type="domain" description="Plastocyanin-like" evidence="6">
    <location>
        <begin position="231"/>
        <end position="450"/>
    </location>
</feature>
<keyword evidence="3 9" id="KW-0560">Oxidoreductase</keyword>
<dbReference type="InterPro" id="IPR011707">
    <property type="entry name" value="Cu-oxidase-like_N"/>
</dbReference>
<dbReference type="InterPro" id="IPR011706">
    <property type="entry name" value="Cu-oxidase_C"/>
</dbReference>
<dbReference type="NCBIfam" id="TIGR03390">
    <property type="entry name" value="ascorbOXfungal"/>
    <property type="match status" value="1"/>
</dbReference>
<dbReference type="PROSITE" id="PS00080">
    <property type="entry name" value="MULTICOPPER_OXIDASE2"/>
    <property type="match status" value="1"/>
</dbReference>
<dbReference type="PANTHER" id="PTHR11709">
    <property type="entry name" value="MULTI-COPPER OXIDASE"/>
    <property type="match status" value="1"/>
</dbReference>
<dbReference type="InterPro" id="IPR008972">
    <property type="entry name" value="Cupredoxin"/>
</dbReference>
<dbReference type="EC" id="1.10.3.3" evidence="9"/>
<comment type="similarity">
    <text evidence="1">Belongs to the multicopper oxidase family.</text>
</comment>
<evidence type="ECO:0000259" key="6">
    <source>
        <dbReference type="Pfam" id="PF00394"/>
    </source>
</evidence>
<gene>
    <name evidence="9" type="primary">LMCO1:AO1</name>
    <name evidence="9" type="ORF">QC763_403640</name>
</gene>
<dbReference type="Pfam" id="PF07732">
    <property type="entry name" value="Cu-oxidase_3"/>
    <property type="match status" value="1"/>
</dbReference>
<dbReference type="Gene3D" id="2.60.40.420">
    <property type="entry name" value="Cupredoxins - blue copper proteins"/>
    <property type="match status" value="3"/>
</dbReference>